<evidence type="ECO:0000313" key="3">
    <source>
        <dbReference type="Proteomes" id="UP000257109"/>
    </source>
</evidence>
<organism evidence="2 3">
    <name type="scientific">Mucuna pruriens</name>
    <name type="common">Velvet bean</name>
    <name type="synonym">Dolichos pruriens</name>
    <dbReference type="NCBI Taxonomy" id="157652"/>
    <lineage>
        <taxon>Eukaryota</taxon>
        <taxon>Viridiplantae</taxon>
        <taxon>Streptophyta</taxon>
        <taxon>Embryophyta</taxon>
        <taxon>Tracheophyta</taxon>
        <taxon>Spermatophyta</taxon>
        <taxon>Magnoliopsida</taxon>
        <taxon>eudicotyledons</taxon>
        <taxon>Gunneridae</taxon>
        <taxon>Pentapetalae</taxon>
        <taxon>rosids</taxon>
        <taxon>fabids</taxon>
        <taxon>Fabales</taxon>
        <taxon>Fabaceae</taxon>
        <taxon>Papilionoideae</taxon>
        <taxon>50 kb inversion clade</taxon>
        <taxon>NPAAA clade</taxon>
        <taxon>indigoferoid/millettioid clade</taxon>
        <taxon>Phaseoleae</taxon>
        <taxon>Mucuna</taxon>
    </lineage>
</organism>
<accession>A0A371G747</accession>
<evidence type="ECO:0000256" key="1">
    <source>
        <dbReference type="SAM" id="MobiDB-lite"/>
    </source>
</evidence>
<dbReference type="Proteomes" id="UP000257109">
    <property type="component" value="Unassembled WGS sequence"/>
</dbReference>
<gene>
    <name evidence="2" type="ORF">CR513_32336</name>
</gene>
<comment type="caution">
    <text evidence="2">The sequence shown here is derived from an EMBL/GenBank/DDBJ whole genome shotgun (WGS) entry which is preliminary data.</text>
</comment>
<keyword evidence="3" id="KW-1185">Reference proteome</keyword>
<sequence>MEQAVEDLKQQNLEIRAEMRMEMGQMREQINKMFELLTRNTTLNTAAAAQGVALSIATQGTPTTPRICAPSVECQYRGSTDPSRTNRWRRFGSWTCTGIKNRTPPNTWSDSLLSPASKAKRDYRTHTGTNPHRQREDKFVRGTGASHQGDQGPWLGCRRSLHAAHILGHVMPKDGLIYPTRQDPGVLFPKQPNRGRSKMICQPGRRTCKDVEGLG</sequence>
<feature type="region of interest" description="Disordered" evidence="1">
    <location>
        <begin position="106"/>
        <end position="153"/>
    </location>
</feature>
<feature type="non-terminal residue" evidence="2">
    <location>
        <position position="1"/>
    </location>
</feature>
<protein>
    <submittedName>
        <fullName evidence="2">Uncharacterized protein</fullName>
    </submittedName>
</protein>
<reference evidence="2" key="1">
    <citation type="submission" date="2018-05" db="EMBL/GenBank/DDBJ databases">
        <title>Draft genome of Mucuna pruriens seed.</title>
        <authorList>
            <person name="Nnadi N.E."/>
            <person name="Vos R."/>
            <person name="Hasami M.H."/>
            <person name="Devisetty U.K."/>
            <person name="Aguiy J.C."/>
        </authorList>
    </citation>
    <scope>NUCLEOTIDE SEQUENCE [LARGE SCALE GENOMIC DNA]</scope>
    <source>
        <strain evidence="2">JCA_2017</strain>
    </source>
</reference>
<dbReference type="EMBL" id="QJKJ01006543">
    <property type="protein sequence ID" value="RDX86337.1"/>
    <property type="molecule type" value="Genomic_DNA"/>
</dbReference>
<dbReference type="AlphaFoldDB" id="A0A371G747"/>
<evidence type="ECO:0000313" key="2">
    <source>
        <dbReference type="EMBL" id="RDX86337.1"/>
    </source>
</evidence>
<proteinExistence type="predicted"/>
<name>A0A371G747_MUCPR</name>